<sequence length="135" mass="14214">MAQRLSLLATLGTATAALGACTPAGEVPEERGQTAVYQGVSTILLDRDLVGFNLAMTGAKDRADVEAYGRCAAAQYALDQGFGFARHVRTIVTKKGRTWYGDAVYLISSSLPQGLRAMDAEAMASECAELGIPGR</sequence>
<evidence type="ECO:0008006" key="4">
    <source>
        <dbReference type="Google" id="ProtNLM"/>
    </source>
</evidence>
<evidence type="ECO:0000313" key="2">
    <source>
        <dbReference type="EMBL" id="NHB78010.1"/>
    </source>
</evidence>
<dbReference type="EMBL" id="JAANHS010000014">
    <property type="protein sequence ID" value="NHB78010.1"/>
    <property type="molecule type" value="Genomic_DNA"/>
</dbReference>
<gene>
    <name evidence="2" type="ORF">G8O29_14910</name>
</gene>
<dbReference type="PROSITE" id="PS51257">
    <property type="entry name" value="PROKAR_LIPOPROTEIN"/>
    <property type="match status" value="1"/>
</dbReference>
<dbReference type="RefSeq" id="WP_166404026.1">
    <property type="nucleotide sequence ID" value="NZ_JAANHS010000014.1"/>
</dbReference>
<name>A0ABX0G9R7_9RHOB</name>
<evidence type="ECO:0000256" key="1">
    <source>
        <dbReference type="SAM" id="SignalP"/>
    </source>
</evidence>
<dbReference type="Proteomes" id="UP001515660">
    <property type="component" value="Unassembled WGS sequence"/>
</dbReference>
<reference evidence="2 3" key="1">
    <citation type="journal article" date="2022" name="Microorganisms">
        <title>Genome Sequence and Characterization of a Xanthorhodopsin-Containing, Aerobic Anoxygenic Phototrophic Rhodobacter Species, Isolated from Mesophilic Conditions at Yellowstone National Park.</title>
        <authorList>
            <person name="Kyndt J.A."/>
            <person name="Robertson S."/>
            <person name="Shoffstall I.B."/>
            <person name="Ramaley R.F."/>
            <person name="Meyer T.E."/>
        </authorList>
    </citation>
    <scope>NUCLEOTIDE SEQUENCE [LARGE SCALE GENOMIC DNA]</scope>
    <source>
        <strain evidence="2 3">M37P</strain>
    </source>
</reference>
<keyword evidence="3" id="KW-1185">Reference proteome</keyword>
<feature type="chain" id="PRO_5045696213" description="Lipoprotein" evidence="1">
    <location>
        <begin position="20"/>
        <end position="135"/>
    </location>
</feature>
<accession>A0ABX0G9R7</accession>
<evidence type="ECO:0000313" key="3">
    <source>
        <dbReference type="Proteomes" id="UP001515660"/>
    </source>
</evidence>
<organism evidence="2 3">
    <name type="scientific">Rhodobacter calidifons</name>
    <dbReference type="NCBI Taxonomy" id="2715277"/>
    <lineage>
        <taxon>Bacteria</taxon>
        <taxon>Pseudomonadati</taxon>
        <taxon>Pseudomonadota</taxon>
        <taxon>Alphaproteobacteria</taxon>
        <taxon>Rhodobacterales</taxon>
        <taxon>Rhodobacter group</taxon>
        <taxon>Rhodobacter</taxon>
    </lineage>
</organism>
<feature type="signal peptide" evidence="1">
    <location>
        <begin position="1"/>
        <end position="19"/>
    </location>
</feature>
<proteinExistence type="predicted"/>
<protein>
    <recommendedName>
        <fullName evidence="4">Lipoprotein</fullName>
    </recommendedName>
</protein>
<comment type="caution">
    <text evidence="2">The sequence shown here is derived from an EMBL/GenBank/DDBJ whole genome shotgun (WGS) entry which is preliminary data.</text>
</comment>
<keyword evidence="1" id="KW-0732">Signal</keyword>